<accession>A0ABN3IBR5</accession>
<evidence type="ECO:0000256" key="1">
    <source>
        <dbReference type="SAM" id="MobiDB-lite"/>
    </source>
</evidence>
<dbReference type="EMBL" id="BAAATJ010000010">
    <property type="protein sequence ID" value="GAA2399296.1"/>
    <property type="molecule type" value="Genomic_DNA"/>
</dbReference>
<proteinExistence type="predicted"/>
<feature type="region of interest" description="Disordered" evidence="1">
    <location>
        <begin position="63"/>
        <end position="86"/>
    </location>
</feature>
<protein>
    <submittedName>
        <fullName evidence="2">Uncharacterized protein</fullName>
    </submittedName>
</protein>
<dbReference type="InterPro" id="IPR029062">
    <property type="entry name" value="Class_I_gatase-like"/>
</dbReference>
<evidence type="ECO:0000313" key="3">
    <source>
        <dbReference type="Proteomes" id="UP001500058"/>
    </source>
</evidence>
<keyword evidence="3" id="KW-1185">Reference proteome</keyword>
<sequence length="94" mass="9734">MTGGALPASERVVVYGGYATAAGVSAGTDPVLRLAARMAGDEVVEAVEVVEAAEAVRLVVEYGPRPASRRPARPGPSGKPHDSVTLRQRAVILR</sequence>
<gene>
    <name evidence="2" type="ORF">GCM10010420_27210</name>
</gene>
<dbReference type="Proteomes" id="UP001500058">
    <property type="component" value="Unassembled WGS sequence"/>
</dbReference>
<dbReference type="RefSeq" id="WP_344631227.1">
    <property type="nucleotide sequence ID" value="NZ_BAAATJ010000010.1"/>
</dbReference>
<reference evidence="2 3" key="1">
    <citation type="journal article" date="2019" name="Int. J. Syst. Evol. Microbiol.">
        <title>The Global Catalogue of Microorganisms (GCM) 10K type strain sequencing project: providing services to taxonomists for standard genome sequencing and annotation.</title>
        <authorList>
            <consortium name="The Broad Institute Genomics Platform"/>
            <consortium name="The Broad Institute Genome Sequencing Center for Infectious Disease"/>
            <person name="Wu L."/>
            <person name="Ma J."/>
        </authorList>
    </citation>
    <scope>NUCLEOTIDE SEQUENCE [LARGE SCALE GENOMIC DNA]</scope>
    <source>
        <strain evidence="2 3">JCM 6921</strain>
    </source>
</reference>
<name>A0ABN3IBR5_9ACTN</name>
<organism evidence="2 3">
    <name type="scientific">Streptomyces glaucosporus</name>
    <dbReference type="NCBI Taxonomy" id="284044"/>
    <lineage>
        <taxon>Bacteria</taxon>
        <taxon>Bacillati</taxon>
        <taxon>Actinomycetota</taxon>
        <taxon>Actinomycetes</taxon>
        <taxon>Kitasatosporales</taxon>
        <taxon>Streptomycetaceae</taxon>
        <taxon>Streptomyces</taxon>
    </lineage>
</organism>
<dbReference type="Gene3D" id="3.40.50.880">
    <property type="match status" value="1"/>
</dbReference>
<evidence type="ECO:0000313" key="2">
    <source>
        <dbReference type="EMBL" id="GAA2399296.1"/>
    </source>
</evidence>
<comment type="caution">
    <text evidence="2">The sequence shown here is derived from an EMBL/GenBank/DDBJ whole genome shotgun (WGS) entry which is preliminary data.</text>
</comment>